<dbReference type="Proteomes" id="UP000189670">
    <property type="component" value="Unassembled WGS sequence"/>
</dbReference>
<dbReference type="InterPro" id="IPR036075">
    <property type="entry name" value="ARMT-1-like_metal-bd_sf"/>
</dbReference>
<dbReference type="AlphaFoldDB" id="A0A1V1P384"/>
<dbReference type="Gene3D" id="3.40.50.10880">
    <property type="entry name" value="Uncharacterised protein PF01937, DUF89, domain 3"/>
    <property type="match status" value="1"/>
</dbReference>
<dbReference type="SUPFAM" id="SSF111321">
    <property type="entry name" value="AF1104-like"/>
    <property type="match status" value="1"/>
</dbReference>
<protein>
    <recommendedName>
        <fullName evidence="1">Damage-control phosphatase ARMT1-like metal-binding domain-containing protein</fullName>
    </recommendedName>
</protein>
<accession>A0A1V1P384</accession>
<dbReference type="InterPro" id="IPR014444">
    <property type="entry name" value="PH1575-like"/>
</dbReference>
<sequence length="291" mass="32414">MITYLECMPCFLQQALKCCALLKLPPETTKQVVDQVAIRIPHLSIEKSPPWNSRLIYDDIQTITGVKDPFLAIKKQSNLQALKLYDMAKKQIYESPDPIQMAIRIAAAGNVIDYGTYRTIPEITTAFKDSLNHSFSVFQYTLFAQQLKGAKKILYLADNAGEIVFDRLLIETIQKPVVLAVRGLPIINDALRQDAIDVGIDRIVTLIDNGTGYPGTVLEECSEPFRNAFESADLIISKGQGNFETLCNVDAPICMIFMMKCPQVVQHVQSMFAPDPPARQGQFVLACKGVL</sequence>
<name>A0A1V1P384_9BACT</name>
<feature type="domain" description="Damage-control phosphatase ARMT1-like metal-binding" evidence="1">
    <location>
        <begin position="4"/>
        <end position="268"/>
    </location>
</feature>
<dbReference type="InterPro" id="IPR002791">
    <property type="entry name" value="ARMT1-like_metal-bd"/>
</dbReference>
<gene>
    <name evidence="2" type="ORF">OMM_04031</name>
</gene>
<evidence type="ECO:0000313" key="2">
    <source>
        <dbReference type="EMBL" id="ETR69280.1"/>
    </source>
</evidence>
<reference evidence="3" key="1">
    <citation type="submission" date="2012-11" db="EMBL/GenBank/DDBJ databases">
        <authorList>
            <person name="Lucero-Rivera Y.E."/>
            <person name="Tovar-Ramirez D."/>
        </authorList>
    </citation>
    <scope>NUCLEOTIDE SEQUENCE [LARGE SCALE GENOMIC DNA]</scope>
    <source>
        <strain evidence="3">Araruama</strain>
    </source>
</reference>
<proteinExistence type="predicted"/>
<dbReference type="Pfam" id="PF01937">
    <property type="entry name" value="ARMT1-like_dom"/>
    <property type="match status" value="1"/>
</dbReference>
<dbReference type="Gene3D" id="1.10.285.20">
    <property type="entry name" value="Uncharacterised protein PF01937, DUF89, domain 2"/>
    <property type="match status" value="1"/>
</dbReference>
<dbReference type="PIRSF" id="PIRSF006593">
    <property type="entry name" value="UCP006593"/>
    <property type="match status" value="1"/>
</dbReference>
<evidence type="ECO:0000313" key="3">
    <source>
        <dbReference type="Proteomes" id="UP000189670"/>
    </source>
</evidence>
<dbReference type="EMBL" id="ATBP01000687">
    <property type="protein sequence ID" value="ETR69280.1"/>
    <property type="molecule type" value="Genomic_DNA"/>
</dbReference>
<evidence type="ECO:0000259" key="1">
    <source>
        <dbReference type="Pfam" id="PF01937"/>
    </source>
</evidence>
<comment type="caution">
    <text evidence="2">The sequence shown here is derived from an EMBL/GenBank/DDBJ whole genome shotgun (WGS) entry which is preliminary data.</text>
</comment>
<organism evidence="2 3">
    <name type="scientific">Candidatus Magnetoglobus multicellularis str. Araruama</name>
    <dbReference type="NCBI Taxonomy" id="890399"/>
    <lineage>
        <taxon>Bacteria</taxon>
        <taxon>Pseudomonadati</taxon>
        <taxon>Thermodesulfobacteriota</taxon>
        <taxon>Desulfobacteria</taxon>
        <taxon>Desulfobacterales</taxon>
        <taxon>Desulfobacteraceae</taxon>
        <taxon>Candidatus Magnetoglobus</taxon>
    </lineage>
</organism>